<name>A0A7K1L1V3_9ACTN</name>
<dbReference type="Proteomes" id="UP000432015">
    <property type="component" value="Unassembled WGS sequence"/>
</dbReference>
<feature type="domain" description="Sulfatase-modifying factor enzyme-like" evidence="1">
    <location>
        <begin position="3"/>
        <end position="287"/>
    </location>
</feature>
<dbReference type="InterPro" id="IPR051043">
    <property type="entry name" value="Sulfatase_Mod_Factor_Kinase"/>
</dbReference>
<evidence type="ECO:0000259" key="1">
    <source>
        <dbReference type="Pfam" id="PF03781"/>
    </source>
</evidence>
<dbReference type="InterPro" id="IPR016187">
    <property type="entry name" value="CTDL_fold"/>
</dbReference>
<comment type="caution">
    <text evidence="2">The sequence shown here is derived from an EMBL/GenBank/DDBJ whole genome shotgun (WGS) entry which is preliminary data.</text>
</comment>
<dbReference type="EMBL" id="WOFH01000005">
    <property type="protein sequence ID" value="MUN38382.1"/>
    <property type="molecule type" value="Genomic_DNA"/>
</dbReference>
<dbReference type="InterPro" id="IPR042095">
    <property type="entry name" value="SUMF_sf"/>
</dbReference>
<evidence type="ECO:0000313" key="2">
    <source>
        <dbReference type="EMBL" id="MUN38382.1"/>
    </source>
</evidence>
<evidence type="ECO:0000313" key="3">
    <source>
        <dbReference type="Proteomes" id="UP000432015"/>
    </source>
</evidence>
<sequence>MGEMVRVPGGEFLQGSPPWLLDWLDDNDQPLPRIWFGDETPQFVQTLAPYRIDRHPVTVAEFARFTESTGHVTDAEARGYGLVYTERGWQEIDGVCWRAPGGPGTSSAEMRDHPVVHVSWEDCVAFAAWAGKRLPTEAEWEFAARGGPGFRIWPWGDKWDTGNANTAEFHAGALNTLAAWKAWWRATCAQDGPVPRTSPVGAFSPRGDSEYGCADMAGNVYEWTSTLSHLYDASTECDPTLRAAMGRYRVIRGGSWMNFRYQTRCSERMHGDPTGWSSFAHGFRCARDD</sequence>
<gene>
    <name evidence="2" type="ORF">GNZ18_17480</name>
</gene>
<dbReference type="PANTHER" id="PTHR23150:SF19">
    <property type="entry name" value="FORMYLGLYCINE-GENERATING ENZYME"/>
    <property type="match status" value="1"/>
</dbReference>
<dbReference type="Pfam" id="PF03781">
    <property type="entry name" value="FGE-sulfatase"/>
    <property type="match status" value="1"/>
</dbReference>
<keyword evidence="3" id="KW-1185">Reference proteome</keyword>
<protein>
    <submittedName>
        <fullName evidence="2">SUMF1/EgtB/PvdO family nonheme iron enzyme</fullName>
    </submittedName>
</protein>
<dbReference type="GO" id="GO:0120147">
    <property type="term" value="F:formylglycine-generating oxidase activity"/>
    <property type="evidence" value="ECO:0007669"/>
    <property type="project" value="TreeGrafter"/>
</dbReference>
<dbReference type="PANTHER" id="PTHR23150">
    <property type="entry name" value="SULFATASE MODIFYING FACTOR 1, 2"/>
    <property type="match status" value="1"/>
</dbReference>
<dbReference type="SUPFAM" id="SSF56436">
    <property type="entry name" value="C-type lectin-like"/>
    <property type="match status" value="1"/>
</dbReference>
<reference evidence="2 3" key="1">
    <citation type="submission" date="2019-11" db="EMBL/GenBank/DDBJ databases">
        <authorList>
            <person name="Cao P."/>
        </authorList>
    </citation>
    <scope>NUCLEOTIDE SEQUENCE [LARGE SCALE GENOMIC DNA]</scope>
    <source>
        <strain evidence="2 3">NEAU-AAG5</strain>
    </source>
</reference>
<dbReference type="Gene3D" id="3.90.1580.10">
    <property type="entry name" value="paralog of FGE (formylglycine-generating enzyme)"/>
    <property type="match status" value="1"/>
</dbReference>
<dbReference type="InterPro" id="IPR005532">
    <property type="entry name" value="SUMF_dom"/>
</dbReference>
<dbReference type="AlphaFoldDB" id="A0A7K1L1V3"/>
<accession>A0A7K1L1V3</accession>
<proteinExistence type="predicted"/>
<organism evidence="2 3">
    <name type="scientific">Actinomadura litoris</name>
    <dbReference type="NCBI Taxonomy" id="2678616"/>
    <lineage>
        <taxon>Bacteria</taxon>
        <taxon>Bacillati</taxon>
        <taxon>Actinomycetota</taxon>
        <taxon>Actinomycetes</taxon>
        <taxon>Streptosporangiales</taxon>
        <taxon>Thermomonosporaceae</taxon>
        <taxon>Actinomadura</taxon>
    </lineage>
</organism>